<feature type="domain" description="Cytochrome c" evidence="9">
    <location>
        <begin position="189"/>
        <end position="308"/>
    </location>
</feature>
<evidence type="ECO:0000313" key="11">
    <source>
        <dbReference type="Proteomes" id="UP000617402"/>
    </source>
</evidence>
<evidence type="ECO:0000256" key="2">
    <source>
        <dbReference type="ARBA" id="ARBA00022617"/>
    </source>
</evidence>
<keyword evidence="6" id="KW-0560">Oxidoreductase</keyword>
<dbReference type="InterPro" id="IPR051395">
    <property type="entry name" value="Cytochrome_c_Peroxidase/MauG"/>
</dbReference>
<dbReference type="Gene3D" id="1.10.760.10">
    <property type="entry name" value="Cytochrome c-like domain"/>
    <property type="match status" value="2"/>
</dbReference>
<dbReference type="PROSITE" id="PS51007">
    <property type="entry name" value="CYTC"/>
    <property type="match status" value="1"/>
</dbReference>
<sequence>MHKEERVSTTAFPDHDYMQRFEPLGPIPVPPDNPMTEAKIQLGKTLFYDSRLSGDNQLSCLSCHSPELGFSDNLTTFVGFNKGIGRRNSQTIINAGYYQENFWDGRAKSLEEQALGPIQSPAEMNQNIDELVRELKAVPWYVDQFQKVFGEEVTASNIAKAIAAFERTIVVNNSDFDRYIAGDDNALTPQAKKGMELFINKAGCYSCHHGPNLTDNNYYNVGTKSEDLGRYNVTHNEADRGKFRTPGLRGLNFTGPYLHNGSEVTLEDVVHLYNVGGNAHPNKDPRIKPLGLTEDEELALVAFLSSMSGTPPKVSQPTIP</sequence>
<proteinExistence type="predicted"/>
<dbReference type="Pfam" id="PF03150">
    <property type="entry name" value="CCP_MauG"/>
    <property type="match status" value="1"/>
</dbReference>
<evidence type="ECO:0000256" key="6">
    <source>
        <dbReference type="ARBA" id="ARBA00023002"/>
    </source>
</evidence>
<dbReference type="InterPro" id="IPR009056">
    <property type="entry name" value="Cyt_c-like_dom"/>
</dbReference>
<comment type="caution">
    <text evidence="10">The sequence shown here is derived from an EMBL/GenBank/DDBJ whole genome shotgun (WGS) entry which is preliminary data.</text>
</comment>
<protein>
    <submittedName>
        <fullName evidence="10">C-type cytochrome</fullName>
    </submittedName>
</protein>
<dbReference type="InterPro" id="IPR036909">
    <property type="entry name" value="Cyt_c-like_dom_sf"/>
</dbReference>
<evidence type="ECO:0000256" key="1">
    <source>
        <dbReference type="ARBA" id="ARBA00004418"/>
    </source>
</evidence>
<dbReference type="InterPro" id="IPR026259">
    <property type="entry name" value="MauG/Cytc_peroxidase"/>
</dbReference>
<dbReference type="PIRSF" id="PIRSF000294">
    <property type="entry name" value="Cytochrome-c_peroxidase"/>
    <property type="match status" value="1"/>
</dbReference>
<dbReference type="PANTHER" id="PTHR30600">
    <property type="entry name" value="CYTOCHROME C PEROXIDASE-RELATED"/>
    <property type="match status" value="1"/>
</dbReference>
<dbReference type="EMBL" id="JACVHF010000001">
    <property type="protein sequence ID" value="MBC9782932.1"/>
    <property type="molecule type" value="Genomic_DNA"/>
</dbReference>
<evidence type="ECO:0000256" key="3">
    <source>
        <dbReference type="ARBA" id="ARBA00022723"/>
    </source>
</evidence>
<reference evidence="10 11" key="1">
    <citation type="submission" date="2020-07" db="EMBL/GenBank/DDBJ databases">
        <title>Draft whole-genome sequence of Heliobacterium chlorum DSM 3682, type strain.</title>
        <authorList>
            <person name="Kyndt J.A."/>
            <person name="Meyer T.E."/>
            <person name="Imhoff J.F."/>
        </authorList>
    </citation>
    <scope>NUCLEOTIDE SEQUENCE [LARGE SCALE GENOMIC DNA]</scope>
    <source>
        <strain evidence="10 11">DSM 3682</strain>
    </source>
</reference>
<keyword evidence="3 8" id="KW-0479">Metal-binding</keyword>
<evidence type="ECO:0000256" key="8">
    <source>
        <dbReference type="PROSITE-ProRule" id="PRU00433"/>
    </source>
</evidence>
<gene>
    <name evidence="10" type="ORF">H1S01_00220</name>
</gene>
<keyword evidence="11" id="KW-1185">Reference proteome</keyword>
<dbReference type="Proteomes" id="UP000617402">
    <property type="component" value="Unassembled WGS sequence"/>
</dbReference>
<name>A0ABR7SYJ8_HELCL</name>
<keyword evidence="4" id="KW-0732">Signal</keyword>
<comment type="subcellular location">
    <subcellularLocation>
        <location evidence="1">Periplasm</location>
    </subcellularLocation>
</comment>
<dbReference type="InterPro" id="IPR004852">
    <property type="entry name" value="Di-haem_cyt_c_peroxidsae"/>
</dbReference>
<evidence type="ECO:0000256" key="7">
    <source>
        <dbReference type="ARBA" id="ARBA00023004"/>
    </source>
</evidence>
<keyword evidence="2 8" id="KW-0349">Heme</keyword>
<organism evidence="10 11">
    <name type="scientific">Heliobacterium chlorum</name>
    <dbReference type="NCBI Taxonomy" id="2698"/>
    <lineage>
        <taxon>Bacteria</taxon>
        <taxon>Bacillati</taxon>
        <taxon>Bacillota</taxon>
        <taxon>Clostridia</taxon>
        <taxon>Eubacteriales</taxon>
        <taxon>Heliobacteriaceae</taxon>
        <taxon>Heliobacterium</taxon>
    </lineage>
</organism>
<evidence type="ECO:0000259" key="9">
    <source>
        <dbReference type="PROSITE" id="PS51007"/>
    </source>
</evidence>
<keyword evidence="5" id="KW-0574">Periplasm</keyword>
<accession>A0ABR7SYJ8</accession>
<dbReference type="SUPFAM" id="SSF46626">
    <property type="entry name" value="Cytochrome c"/>
    <property type="match status" value="2"/>
</dbReference>
<evidence type="ECO:0000313" key="10">
    <source>
        <dbReference type="EMBL" id="MBC9782932.1"/>
    </source>
</evidence>
<evidence type="ECO:0000256" key="5">
    <source>
        <dbReference type="ARBA" id="ARBA00022764"/>
    </source>
</evidence>
<evidence type="ECO:0000256" key="4">
    <source>
        <dbReference type="ARBA" id="ARBA00022729"/>
    </source>
</evidence>
<keyword evidence="7 8" id="KW-0408">Iron</keyword>